<evidence type="ECO:0000256" key="2">
    <source>
        <dbReference type="ARBA" id="ARBA00022573"/>
    </source>
</evidence>
<dbReference type="RefSeq" id="WP_171676692.1">
    <property type="nucleotide sequence ID" value="NZ_BAAAGT010000014.1"/>
</dbReference>
<keyword evidence="3 5" id="KW-0560">Oxidoreductase</keyword>
<dbReference type="NCBIfam" id="NF005968">
    <property type="entry name" value="PRK08057.1-2"/>
    <property type="match status" value="1"/>
</dbReference>
<dbReference type="EMBL" id="JACHKF010000001">
    <property type="protein sequence ID" value="MBB6571028.1"/>
    <property type="molecule type" value="Genomic_DNA"/>
</dbReference>
<proteinExistence type="predicted"/>
<protein>
    <submittedName>
        <fullName evidence="4 5">Cobalt-precorrin-6A reductase</fullName>
        <ecNumber evidence="4 5">1.3.1.106</ecNumber>
        <ecNumber evidence="4">1.3.1.54</ecNumber>
    </submittedName>
</protein>
<evidence type="ECO:0000256" key="1">
    <source>
        <dbReference type="ARBA" id="ARBA00004953"/>
    </source>
</evidence>
<organism evidence="5 6">
    <name type="scientific">Kribbella sandramycini</name>
    <dbReference type="NCBI Taxonomy" id="60450"/>
    <lineage>
        <taxon>Bacteria</taxon>
        <taxon>Bacillati</taxon>
        <taxon>Actinomycetota</taxon>
        <taxon>Actinomycetes</taxon>
        <taxon>Propionibacteriales</taxon>
        <taxon>Kribbellaceae</taxon>
        <taxon>Kribbella</taxon>
    </lineage>
</organism>
<dbReference type="Proteomes" id="UP000553957">
    <property type="component" value="Unassembled WGS sequence"/>
</dbReference>
<reference evidence="4 7" key="2">
    <citation type="submission" date="2020-08" db="EMBL/GenBank/DDBJ databases">
        <title>Sequencing the genomes of 1000 actinobacteria strains.</title>
        <authorList>
            <person name="Klenk H.-P."/>
        </authorList>
    </citation>
    <scope>NUCLEOTIDE SEQUENCE [LARGE SCALE GENOMIC DNA]</scope>
    <source>
        <strain evidence="4 7">DSM 15626</strain>
    </source>
</reference>
<evidence type="ECO:0000313" key="7">
    <source>
        <dbReference type="Proteomes" id="UP000553957"/>
    </source>
</evidence>
<dbReference type="EC" id="1.3.1.54" evidence="4"/>
<gene>
    <name evidence="4" type="ORF">HNR71_006665</name>
    <name evidence="5" type="ORF">HPO96_25280</name>
</gene>
<name>A0A7Y4P232_9ACTN</name>
<comment type="pathway">
    <text evidence="1">Cofactor biosynthesis; adenosylcobalamin biosynthesis.</text>
</comment>
<dbReference type="GO" id="GO:0016994">
    <property type="term" value="F:precorrin-6A reductase activity"/>
    <property type="evidence" value="ECO:0007669"/>
    <property type="project" value="UniProtKB-EC"/>
</dbReference>
<dbReference type="EC" id="1.3.1.106" evidence="4 5"/>
<dbReference type="PROSITE" id="PS51014">
    <property type="entry name" value="COBK_CBIJ"/>
    <property type="match status" value="1"/>
</dbReference>
<evidence type="ECO:0000313" key="5">
    <source>
        <dbReference type="EMBL" id="NOL43563.1"/>
    </source>
</evidence>
<keyword evidence="6" id="KW-1185">Reference proteome</keyword>
<dbReference type="AlphaFoldDB" id="A0A7Y4P232"/>
<dbReference type="InterPro" id="IPR003723">
    <property type="entry name" value="Precorrin-6x_reduct"/>
</dbReference>
<dbReference type="PANTHER" id="PTHR36925:SF1">
    <property type="entry name" value="COBALT-PRECORRIN-6A REDUCTASE"/>
    <property type="match status" value="1"/>
</dbReference>
<keyword evidence="2" id="KW-0169">Cobalamin biosynthesis</keyword>
<sequence length="260" mass="27868">MRILLLGGTGEARELAHQLDDHEVVSSLAGRTKDLRLPDGDVRVGGFGGVEGLASWLRQRAIDAVIDATHPFAAAMTEHAVAASRAAGVPLLILRRPGWTEQPGDDWHWVDDAQAAAAALPALGSRVFLTIGRQGLNHFAATGLWTLARCVDPPDPAPAWCTLLLDRGPYAVPGELELLRRHRIDVLVTKDSGGPQTEAKLTAARELQLPVVLIRRPELPTGVEAVGSVAAVAAWVRSARPSQSDARRVVPRAVPPDRRL</sequence>
<comment type="caution">
    <text evidence="5">The sequence shown here is derived from an EMBL/GenBank/DDBJ whole genome shotgun (WGS) entry which is preliminary data.</text>
</comment>
<accession>A0A7Y4P232</accession>
<evidence type="ECO:0000313" key="4">
    <source>
        <dbReference type="EMBL" id="MBB6571028.1"/>
    </source>
</evidence>
<dbReference type="UniPathway" id="UPA00148"/>
<dbReference type="PANTHER" id="PTHR36925">
    <property type="entry name" value="COBALT-PRECORRIN-6A REDUCTASE"/>
    <property type="match status" value="1"/>
</dbReference>
<dbReference type="EMBL" id="JABJRC010000006">
    <property type="protein sequence ID" value="NOL43563.1"/>
    <property type="molecule type" value="Genomic_DNA"/>
</dbReference>
<dbReference type="Proteomes" id="UP000534306">
    <property type="component" value="Unassembled WGS sequence"/>
</dbReference>
<evidence type="ECO:0000256" key="3">
    <source>
        <dbReference type="ARBA" id="ARBA00023002"/>
    </source>
</evidence>
<reference evidence="5 6" key="1">
    <citation type="submission" date="2020-05" db="EMBL/GenBank/DDBJ databases">
        <title>Genome sequence of Kribbella sandramycini ATCC 39419.</title>
        <authorList>
            <person name="Maclea K.S."/>
            <person name="Fair J.L."/>
        </authorList>
    </citation>
    <scope>NUCLEOTIDE SEQUENCE [LARGE SCALE GENOMIC DNA]</scope>
    <source>
        <strain evidence="5 6">ATCC 39419</strain>
    </source>
</reference>
<dbReference type="NCBIfam" id="TIGR00715">
    <property type="entry name" value="precor6x_red"/>
    <property type="match status" value="1"/>
</dbReference>
<dbReference type="Pfam" id="PF02571">
    <property type="entry name" value="CbiJ"/>
    <property type="match status" value="1"/>
</dbReference>
<evidence type="ECO:0000313" key="6">
    <source>
        <dbReference type="Proteomes" id="UP000534306"/>
    </source>
</evidence>
<dbReference type="GO" id="GO:0009236">
    <property type="term" value="P:cobalamin biosynthetic process"/>
    <property type="evidence" value="ECO:0007669"/>
    <property type="project" value="UniProtKB-UniPathway"/>
</dbReference>